<dbReference type="GO" id="GO:0005829">
    <property type="term" value="C:cytosol"/>
    <property type="evidence" value="ECO:0007669"/>
    <property type="project" value="TreeGrafter"/>
</dbReference>
<feature type="domain" description="UvrD-like helicase ATP-binding" evidence="12">
    <location>
        <begin position="6"/>
        <end position="340"/>
    </location>
</feature>
<dbReference type="PROSITE" id="PS51198">
    <property type="entry name" value="UVRD_HELICASE_ATP_BIND"/>
    <property type="match status" value="1"/>
</dbReference>
<dbReference type="InterPro" id="IPR000212">
    <property type="entry name" value="DNA_helicase_UvrD/REP"/>
</dbReference>
<dbReference type="Pfam" id="PF13361">
    <property type="entry name" value="UvrD_C"/>
    <property type="match status" value="1"/>
</dbReference>
<dbReference type="GO" id="GO:0006260">
    <property type="term" value="P:DNA replication"/>
    <property type="evidence" value="ECO:0007669"/>
    <property type="project" value="InterPro"/>
</dbReference>
<keyword evidence="4 10" id="KW-0347">Helicase</keyword>
<dbReference type="GO" id="GO:0009314">
    <property type="term" value="P:response to radiation"/>
    <property type="evidence" value="ECO:0007669"/>
    <property type="project" value="UniProtKB-ARBA"/>
</dbReference>
<dbReference type="GO" id="GO:0016787">
    <property type="term" value="F:hydrolase activity"/>
    <property type="evidence" value="ECO:0007669"/>
    <property type="project" value="UniProtKB-UniRule"/>
</dbReference>
<accession>A0AAW9Q6B3</accession>
<evidence type="ECO:0000256" key="2">
    <source>
        <dbReference type="ARBA" id="ARBA00022741"/>
    </source>
</evidence>
<dbReference type="PANTHER" id="PTHR11070">
    <property type="entry name" value="UVRD / RECB / PCRA DNA HELICASE FAMILY MEMBER"/>
    <property type="match status" value="1"/>
</dbReference>
<evidence type="ECO:0000259" key="12">
    <source>
        <dbReference type="PROSITE" id="PS51198"/>
    </source>
</evidence>
<dbReference type="InterPro" id="IPR005751">
    <property type="entry name" value="ATP-dep_DNA_helicase_PcrA"/>
</dbReference>
<keyword evidence="2 10" id="KW-0547">Nucleotide-binding</keyword>
<proteinExistence type="inferred from homology"/>
<evidence type="ECO:0000256" key="6">
    <source>
        <dbReference type="ARBA" id="ARBA00023125"/>
    </source>
</evidence>
<dbReference type="Gene3D" id="1.10.10.160">
    <property type="match status" value="1"/>
</dbReference>
<dbReference type="CDD" id="cd18807">
    <property type="entry name" value="SF1_C_UvrD"/>
    <property type="match status" value="1"/>
</dbReference>
<dbReference type="Proteomes" id="UP001333818">
    <property type="component" value="Unassembled WGS sequence"/>
</dbReference>
<dbReference type="Gene3D" id="1.10.486.10">
    <property type="entry name" value="PCRA, domain 4"/>
    <property type="match status" value="1"/>
</dbReference>
<dbReference type="Pfam" id="PF00580">
    <property type="entry name" value="UvrD-helicase"/>
    <property type="match status" value="1"/>
</dbReference>
<dbReference type="EMBL" id="JAZBJZ010000092">
    <property type="protein sequence ID" value="MEE3718763.1"/>
    <property type="molecule type" value="Genomic_DNA"/>
</dbReference>
<evidence type="ECO:0000256" key="1">
    <source>
        <dbReference type="ARBA" id="ARBA00009922"/>
    </source>
</evidence>
<dbReference type="InterPro" id="IPR027417">
    <property type="entry name" value="P-loop_NTPase"/>
</dbReference>
<dbReference type="FunFam" id="1.10.486.10:FF:000003">
    <property type="entry name" value="ATP-dependent DNA helicase"/>
    <property type="match status" value="1"/>
</dbReference>
<feature type="domain" description="UvrD-like helicase C-terminal" evidence="13">
    <location>
        <begin position="341"/>
        <end position="617"/>
    </location>
</feature>
<dbReference type="GO" id="GO:0005524">
    <property type="term" value="F:ATP binding"/>
    <property type="evidence" value="ECO:0007669"/>
    <property type="project" value="UniProtKB-UniRule"/>
</dbReference>
<dbReference type="GO" id="GO:0043138">
    <property type="term" value="F:3'-5' DNA helicase activity"/>
    <property type="evidence" value="ECO:0007669"/>
    <property type="project" value="UniProtKB-EC"/>
</dbReference>
<name>A0AAW9Q6B3_9CYAN</name>
<keyword evidence="5 10" id="KW-0067">ATP-binding</keyword>
<evidence type="ECO:0000256" key="8">
    <source>
        <dbReference type="ARBA" id="ARBA00034617"/>
    </source>
</evidence>
<dbReference type="CDD" id="cd17932">
    <property type="entry name" value="DEXQc_UvrD"/>
    <property type="match status" value="1"/>
</dbReference>
<evidence type="ECO:0000256" key="3">
    <source>
        <dbReference type="ARBA" id="ARBA00022801"/>
    </source>
</evidence>
<dbReference type="Pfam" id="PF21196">
    <property type="entry name" value="PcrA_UvrD_tudor"/>
    <property type="match status" value="1"/>
</dbReference>
<organism evidence="14 15">
    <name type="scientific">Tumidithrix elongata BACA0141</name>
    <dbReference type="NCBI Taxonomy" id="2716417"/>
    <lineage>
        <taxon>Bacteria</taxon>
        <taxon>Bacillati</taxon>
        <taxon>Cyanobacteriota</taxon>
        <taxon>Cyanophyceae</taxon>
        <taxon>Pseudanabaenales</taxon>
        <taxon>Pseudanabaenaceae</taxon>
        <taxon>Tumidithrix</taxon>
        <taxon>Tumidithrix elongata</taxon>
    </lineage>
</organism>
<dbReference type="FunFam" id="1.10.10.160:FF:000001">
    <property type="entry name" value="ATP-dependent DNA helicase"/>
    <property type="match status" value="1"/>
</dbReference>
<gene>
    <name evidence="14" type="primary">pcrA</name>
    <name evidence="14" type="ORF">V2H45_18635</name>
</gene>
<dbReference type="AlphaFoldDB" id="A0AAW9Q6B3"/>
<keyword evidence="15" id="KW-1185">Reference proteome</keyword>
<feature type="binding site" evidence="10">
    <location>
        <begin position="27"/>
        <end position="34"/>
    </location>
    <ligand>
        <name>ATP</name>
        <dbReference type="ChEBI" id="CHEBI:30616"/>
    </ligand>
</feature>
<reference evidence="14" key="1">
    <citation type="submission" date="2024-01" db="EMBL/GenBank/DDBJ databases">
        <title>Bank of Algae and Cyanobacteria of the Azores (BACA) strain genomes.</title>
        <authorList>
            <person name="Luz R."/>
            <person name="Cordeiro R."/>
            <person name="Fonseca A."/>
            <person name="Goncalves V."/>
        </authorList>
    </citation>
    <scope>NUCLEOTIDE SEQUENCE</scope>
    <source>
        <strain evidence="14">BACA0141</strain>
    </source>
</reference>
<dbReference type="SUPFAM" id="SSF52540">
    <property type="entry name" value="P-loop containing nucleoside triphosphate hydrolases"/>
    <property type="match status" value="1"/>
</dbReference>
<evidence type="ECO:0000256" key="4">
    <source>
        <dbReference type="ARBA" id="ARBA00022806"/>
    </source>
</evidence>
<dbReference type="GO" id="GO:0033202">
    <property type="term" value="C:DNA helicase complex"/>
    <property type="evidence" value="ECO:0007669"/>
    <property type="project" value="TreeGrafter"/>
</dbReference>
<keyword evidence="7" id="KW-0413">Isomerase</keyword>
<dbReference type="EC" id="5.6.2.4" evidence="11"/>
<protein>
    <recommendedName>
        <fullName evidence="11">ATP-dependent DNA helicase</fullName>
        <ecNumber evidence="11">5.6.2.4</ecNumber>
    </recommendedName>
</protein>
<evidence type="ECO:0000313" key="15">
    <source>
        <dbReference type="Proteomes" id="UP001333818"/>
    </source>
</evidence>
<comment type="catalytic activity">
    <reaction evidence="8">
        <text>Couples ATP hydrolysis with the unwinding of duplex DNA by translocating in the 3'-5' direction.</text>
        <dbReference type="EC" id="5.6.2.4"/>
    </reaction>
</comment>
<evidence type="ECO:0000256" key="9">
    <source>
        <dbReference type="ARBA" id="ARBA00048988"/>
    </source>
</evidence>
<evidence type="ECO:0000259" key="13">
    <source>
        <dbReference type="PROSITE" id="PS51217"/>
    </source>
</evidence>
<dbReference type="InterPro" id="IPR014017">
    <property type="entry name" value="DNA_helicase_UvrD-like_C"/>
</dbReference>
<evidence type="ECO:0000256" key="5">
    <source>
        <dbReference type="ARBA" id="ARBA00022840"/>
    </source>
</evidence>
<comment type="similarity">
    <text evidence="1 11">Belongs to the helicase family. UvrD subfamily.</text>
</comment>
<evidence type="ECO:0000313" key="14">
    <source>
        <dbReference type="EMBL" id="MEE3718763.1"/>
    </source>
</evidence>
<evidence type="ECO:0000256" key="11">
    <source>
        <dbReference type="RuleBase" id="RU364053"/>
    </source>
</evidence>
<dbReference type="InterPro" id="IPR013986">
    <property type="entry name" value="DExx_box_DNA_helicase_dom_sf"/>
</dbReference>
<dbReference type="NCBIfam" id="TIGR01073">
    <property type="entry name" value="pcrA"/>
    <property type="match status" value="1"/>
</dbReference>
<keyword evidence="3 10" id="KW-0378">Hydrolase</keyword>
<sequence>MTNFLKHLNSFQQKAASHTEGPLLVVAGAGSGKTRTLTYRIANLLLNHQVAPEQILAVTFTNKAAKEMNERVEALLVQELAIPEFGHPLSELSELQQRKLKSKVRKKYINSYAIDGLWVGTFHSMCCRILRLEIDKYVDHKGRKWQKNFSIYDDSDTQALVKEIATKQLNLDEKKYEPRSLRYAIGNAKNKGWSPQQLEINEPTLRGRTIARVYEVYQDRLAANNALDFDDLLFIPVRLFEQNAEVLNYWHDRFKHILVDEYQDTNRTQYDLIRLLTTNNLPSKWDKRSVFVVGDADQSIYSFRAADFTILMEFQQAFGDRLPDDRTGTMIKLEENYRSVANILTAANQLIENNSQRIDKVLRATRADGDLIKLFRAEDEIEEAQYVIDQIRTVQSQVPDCHWGHFAILYRTNAQSRVFEDVLVRLSIPHKVVGGQRFYDRKEIKDLLAYLRLLANPADNVSLMRIINVPRRGIGATTLDRLSEAAQALSVPVWEILSDETTAKTLAGRSSKGVLAFAELIQKWRSLIPVKTSAEIIEGIMTESGYIAELQEQGTDEASDRLSNLKELYNAALQFAEENEDASLEGFLASAALSSSLDESSEEEHKVTLMTLHGAKGLEFPIVFLVGLEQGLFPSFRSLNDPMALEEERRLMYVGITRAQEQLYLCHAHARRLYGNRESAVPSQFLSEIPKDLLKGKGSDRLPTYKRTEKIATTPKASFTPVTRSQVVVNWKVGDRVRHDKFGDGKVTNLLGEGSKMFLAVAFPGQGKKILDPKLAPIERI</sequence>
<keyword evidence="6 11" id="KW-0238">DNA-binding</keyword>
<dbReference type="GO" id="GO:0003677">
    <property type="term" value="F:DNA binding"/>
    <property type="evidence" value="ECO:0007669"/>
    <property type="project" value="UniProtKB-KW"/>
</dbReference>
<comment type="caution">
    <text evidence="14">The sequence shown here is derived from an EMBL/GenBank/DDBJ whole genome shotgun (WGS) entry which is preliminary data.</text>
</comment>
<dbReference type="Gene3D" id="3.40.50.300">
    <property type="entry name" value="P-loop containing nucleotide triphosphate hydrolases"/>
    <property type="match status" value="3"/>
</dbReference>
<comment type="catalytic activity">
    <reaction evidence="9 11">
        <text>ATP + H2O = ADP + phosphate + H(+)</text>
        <dbReference type="Rhea" id="RHEA:13065"/>
        <dbReference type="ChEBI" id="CHEBI:15377"/>
        <dbReference type="ChEBI" id="CHEBI:15378"/>
        <dbReference type="ChEBI" id="CHEBI:30616"/>
        <dbReference type="ChEBI" id="CHEBI:43474"/>
        <dbReference type="ChEBI" id="CHEBI:456216"/>
        <dbReference type="EC" id="5.6.2.4"/>
    </reaction>
</comment>
<dbReference type="PROSITE" id="PS51217">
    <property type="entry name" value="UVRD_HELICASE_CTER"/>
    <property type="match status" value="1"/>
</dbReference>
<dbReference type="GO" id="GO:0000725">
    <property type="term" value="P:recombinational repair"/>
    <property type="evidence" value="ECO:0007669"/>
    <property type="project" value="TreeGrafter"/>
</dbReference>
<evidence type="ECO:0000256" key="7">
    <source>
        <dbReference type="ARBA" id="ARBA00023235"/>
    </source>
</evidence>
<evidence type="ECO:0000256" key="10">
    <source>
        <dbReference type="PROSITE-ProRule" id="PRU00560"/>
    </source>
</evidence>
<dbReference type="RefSeq" id="WP_330485199.1">
    <property type="nucleotide sequence ID" value="NZ_JAZBJZ010000092.1"/>
</dbReference>
<dbReference type="PANTHER" id="PTHR11070:SF2">
    <property type="entry name" value="ATP-DEPENDENT DNA HELICASE SRS2"/>
    <property type="match status" value="1"/>
</dbReference>
<dbReference type="InterPro" id="IPR014016">
    <property type="entry name" value="UvrD-like_ATP-bd"/>
</dbReference>